<organism evidence="1 2">
    <name type="scientific">Campylobacter rectus RM3267</name>
    <dbReference type="NCBI Taxonomy" id="553218"/>
    <lineage>
        <taxon>Bacteria</taxon>
        <taxon>Pseudomonadati</taxon>
        <taxon>Campylobacterota</taxon>
        <taxon>Epsilonproteobacteria</taxon>
        <taxon>Campylobacterales</taxon>
        <taxon>Campylobacteraceae</taxon>
        <taxon>Campylobacter</taxon>
    </lineage>
</organism>
<dbReference type="AlphaFoldDB" id="B9D4F2"/>
<protein>
    <submittedName>
        <fullName evidence="1">Uncharacterized protein</fullName>
    </submittedName>
</protein>
<proteinExistence type="predicted"/>
<evidence type="ECO:0000313" key="2">
    <source>
        <dbReference type="Proteomes" id="UP000003082"/>
    </source>
</evidence>
<sequence>MNFTLPSLEFLRRLRLKRRKAQAKPGLKSNFINSSRAKCKQNFTRSSCLFRLNFENFS</sequence>
<accession>B9D4F2</accession>
<keyword evidence="2" id="KW-1185">Reference proteome</keyword>
<reference evidence="1 2" key="1">
    <citation type="submission" date="2008-08" db="EMBL/GenBank/DDBJ databases">
        <authorList>
            <person name="Madupu R."/>
            <person name="Durkin A.S."/>
            <person name="Torralba M."/>
            <person name="Methe B."/>
            <person name="Sutton G.G."/>
            <person name="Strausberg R.L."/>
            <person name="Nelson K.E."/>
        </authorList>
    </citation>
    <scope>NUCLEOTIDE SEQUENCE [LARGE SCALE GENOMIC DNA]</scope>
    <source>
        <strain evidence="1 2">RM3267</strain>
    </source>
</reference>
<comment type="caution">
    <text evidence="1">The sequence shown here is derived from an EMBL/GenBank/DDBJ whole genome shotgun (WGS) entry which is preliminary data.</text>
</comment>
<gene>
    <name evidence="1" type="ORF">CAMRE0001_3040</name>
</gene>
<dbReference type="EMBL" id="ACFU01000027">
    <property type="protein sequence ID" value="EEF13109.1"/>
    <property type="molecule type" value="Genomic_DNA"/>
</dbReference>
<evidence type="ECO:0000313" key="1">
    <source>
        <dbReference type="EMBL" id="EEF13109.1"/>
    </source>
</evidence>
<dbReference type="Proteomes" id="UP000003082">
    <property type="component" value="Unassembled WGS sequence"/>
</dbReference>
<name>B9D4F2_CAMRE</name>